<gene>
    <name evidence="2" type="ORF">ANN_21012</name>
</gene>
<name>A0ABQ8SEH6_PERAM</name>
<comment type="caution">
    <text evidence="2">The sequence shown here is derived from an EMBL/GenBank/DDBJ whole genome shotgun (WGS) entry which is preliminary data.</text>
</comment>
<keyword evidence="3" id="KW-1185">Reference proteome</keyword>
<feature type="compositionally biased region" description="Basic and acidic residues" evidence="1">
    <location>
        <begin position="43"/>
        <end position="55"/>
    </location>
</feature>
<accession>A0ABQ8SEH6</accession>
<dbReference type="EMBL" id="JAJSOF020000029">
    <property type="protein sequence ID" value="KAJ4432393.1"/>
    <property type="molecule type" value="Genomic_DNA"/>
</dbReference>
<protein>
    <submittedName>
        <fullName evidence="2">Uncharacterized protein</fullName>
    </submittedName>
</protein>
<reference evidence="2 3" key="1">
    <citation type="journal article" date="2022" name="Allergy">
        <title>Genome assembly and annotation of Periplaneta americana reveal a comprehensive cockroach allergen profile.</title>
        <authorList>
            <person name="Wang L."/>
            <person name="Xiong Q."/>
            <person name="Saelim N."/>
            <person name="Wang L."/>
            <person name="Nong W."/>
            <person name="Wan A.T."/>
            <person name="Shi M."/>
            <person name="Liu X."/>
            <person name="Cao Q."/>
            <person name="Hui J.H.L."/>
            <person name="Sookrung N."/>
            <person name="Leung T.F."/>
            <person name="Tungtrongchitr A."/>
            <person name="Tsui S.K.W."/>
        </authorList>
    </citation>
    <scope>NUCLEOTIDE SEQUENCE [LARGE SCALE GENOMIC DNA]</scope>
    <source>
        <strain evidence="2">PWHHKU_190912</strain>
    </source>
</reference>
<feature type="region of interest" description="Disordered" evidence="1">
    <location>
        <begin position="43"/>
        <end position="71"/>
    </location>
</feature>
<organism evidence="2 3">
    <name type="scientific">Periplaneta americana</name>
    <name type="common">American cockroach</name>
    <name type="synonym">Blatta americana</name>
    <dbReference type="NCBI Taxonomy" id="6978"/>
    <lineage>
        <taxon>Eukaryota</taxon>
        <taxon>Metazoa</taxon>
        <taxon>Ecdysozoa</taxon>
        <taxon>Arthropoda</taxon>
        <taxon>Hexapoda</taxon>
        <taxon>Insecta</taxon>
        <taxon>Pterygota</taxon>
        <taxon>Neoptera</taxon>
        <taxon>Polyneoptera</taxon>
        <taxon>Dictyoptera</taxon>
        <taxon>Blattodea</taxon>
        <taxon>Blattoidea</taxon>
        <taxon>Blattidae</taxon>
        <taxon>Blattinae</taxon>
        <taxon>Periplaneta</taxon>
    </lineage>
</organism>
<evidence type="ECO:0000256" key="1">
    <source>
        <dbReference type="SAM" id="MobiDB-lite"/>
    </source>
</evidence>
<evidence type="ECO:0000313" key="2">
    <source>
        <dbReference type="EMBL" id="KAJ4432393.1"/>
    </source>
</evidence>
<dbReference type="Proteomes" id="UP001148838">
    <property type="component" value="Unassembled WGS sequence"/>
</dbReference>
<evidence type="ECO:0000313" key="3">
    <source>
        <dbReference type="Proteomes" id="UP001148838"/>
    </source>
</evidence>
<sequence>MAGLCKGGNEPPGSLKASISHGSEQSILHNDLKMQRVCEHVVPRSLTDEQREERQLVSGDLIDSVDQDPTL</sequence>
<feature type="region of interest" description="Disordered" evidence="1">
    <location>
        <begin position="1"/>
        <end position="30"/>
    </location>
</feature>
<proteinExistence type="predicted"/>